<dbReference type="EMBL" id="JAWJEJ010000001">
    <property type="protein sequence ID" value="MDV3455894.1"/>
    <property type="molecule type" value="Genomic_DNA"/>
</dbReference>
<keyword evidence="1" id="KW-0805">Transcription regulation</keyword>
<dbReference type="Gene3D" id="1.10.10.60">
    <property type="entry name" value="Homeodomain-like"/>
    <property type="match status" value="1"/>
</dbReference>
<dbReference type="PANTHER" id="PTHR46796:SF6">
    <property type="entry name" value="ARAC SUBFAMILY"/>
    <property type="match status" value="1"/>
</dbReference>
<evidence type="ECO:0000256" key="2">
    <source>
        <dbReference type="ARBA" id="ARBA00023125"/>
    </source>
</evidence>
<dbReference type="PANTHER" id="PTHR46796">
    <property type="entry name" value="HTH-TYPE TRANSCRIPTIONAL ACTIVATOR RHAS-RELATED"/>
    <property type="match status" value="1"/>
</dbReference>
<evidence type="ECO:0000313" key="5">
    <source>
        <dbReference type="EMBL" id="MDV3455894.1"/>
    </source>
</evidence>
<dbReference type="Pfam" id="PF12833">
    <property type="entry name" value="HTH_18"/>
    <property type="match status" value="1"/>
</dbReference>
<keyword evidence="3" id="KW-0804">Transcription</keyword>
<evidence type="ECO:0000256" key="3">
    <source>
        <dbReference type="ARBA" id="ARBA00023163"/>
    </source>
</evidence>
<sequence length="348" mass="38947">MHRWSADLNLDSSIPRVEYQRGEDETLREYVTRVAASISFAFLLDPDDVVDQPDFALETKLIVLPEGLVSRTSASGRFTLSRDQKRIETTATDHLLVYFIESGVAEVTPTRSSRPLQRGDILLLDLNRPGKLLQHEIRNIRIIMPRSALTGDIDEQDLHGCVIPAAHPLAGVMSDCAARLIDDAPRMMQRHGSATLRALFELLSTALADRVEISSAELPMKTRIDVLINNNLERAELTPAWIADRLGISRATLYRTIQYNGGGVKDLIIDRRRLRAWPMLTDPDGGSFAEIARHSGFASRAKLAQSFAKLLGKSLEEIRFSDPDTRAKMHVTVSDMLLGNWENRIGKR</sequence>
<dbReference type="PROSITE" id="PS01124">
    <property type="entry name" value="HTH_ARAC_FAMILY_2"/>
    <property type="match status" value="1"/>
</dbReference>
<gene>
    <name evidence="5" type="ORF">RZN05_02775</name>
</gene>
<dbReference type="Proteomes" id="UP001273531">
    <property type="component" value="Unassembled WGS sequence"/>
</dbReference>
<comment type="caution">
    <text evidence="5">The sequence shown here is derived from an EMBL/GenBank/DDBJ whole genome shotgun (WGS) entry which is preliminary data.</text>
</comment>
<evidence type="ECO:0000259" key="4">
    <source>
        <dbReference type="PROSITE" id="PS01124"/>
    </source>
</evidence>
<proteinExistence type="predicted"/>
<dbReference type="RefSeq" id="WP_317225100.1">
    <property type="nucleotide sequence ID" value="NZ_JAWJEJ010000001.1"/>
</dbReference>
<protein>
    <submittedName>
        <fullName evidence="5">Helix-turn-helix domain-containing protein</fullName>
    </submittedName>
</protein>
<evidence type="ECO:0000256" key="1">
    <source>
        <dbReference type="ARBA" id="ARBA00023015"/>
    </source>
</evidence>
<accession>A0ABU3Y3I3</accession>
<reference evidence="5 6" key="1">
    <citation type="submission" date="2023-10" db="EMBL/GenBank/DDBJ databases">
        <title>Sphingomonas sp. HF-S4 16S ribosomal RNA gene Genome sequencing and assembly.</title>
        <authorList>
            <person name="Lee H."/>
        </authorList>
    </citation>
    <scope>NUCLEOTIDE SEQUENCE [LARGE SCALE GENOMIC DNA]</scope>
    <source>
        <strain evidence="5 6">HF-S4</strain>
    </source>
</reference>
<feature type="domain" description="HTH araC/xylS-type" evidence="4">
    <location>
        <begin position="222"/>
        <end position="321"/>
    </location>
</feature>
<name>A0ABU3Y3I3_9SPHN</name>
<keyword evidence="2" id="KW-0238">DNA-binding</keyword>
<dbReference type="InterPro" id="IPR050204">
    <property type="entry name" value="AraC_XylS_family_regulators"/>
</dbReference>
<evidence type="ECO:0000313" key="6">
    <source>
        <dbReference type="Proteomes" id="UP001273531"/>
    </source>
</evidence>
<keyword evidence="6" id="KW-1185">Reference proteome</keyword>
<dbReference type="InterPro" id="IPR018060">
    <property type="entry name" value="HTH_AraC"/>
</dbReference>
<organism evidence="5 6">
    <name type="scientific">Sphingomonas agrestis</name>
    <dbReference type="NCBI Taxonomy" id="3080540"/>
    <lineage>
        <taxon>Bacteria</taxon>
        <taxon>Pseudomonadati</taxon>
        <taxon>Pseudomonadota</taxon>
        <taxon>Alphaproteobacteria</taxon>
        <taxon>Sphingomonadales</taxon>
        <taxon>Sphingomonadaceae</taxon>
        <taxon>Sphingomonas</taxon>
    </lineage>
</organism>
<dbReference type="SMART" id="SM00342">
    <property type="entry name" value="HTH_ARAC"/>
    <property type="match status" value="1"/>
</dbReference>